<evidence type="ECO:0000313" key="1">
    <source>
        <dbReference type="EMBL" id="KPI37126.1"/>
    </source>
</evidence>
<proteinExistence type="predicted"/>
<keyword evidence="2" id="KW-1185">Reference proteome</keyword>
<dbReference type="EMBL" id="LFJN01000026">
    <property type="protein sequence ID" value="KPI37126.1"/>
    <property type="molecule type" value="Genomic_DNA"/>
</dbReference>
<protein>
    <submittedName>
        <fullName evidence="1">Uncharacterized protein</fullName>
    </submittedName>
</protein>
<dbReference type="OrthoDB" id="4160807at2759"/>
<sequence>MPESIPPEIVDIFLKYAITSRPAGQGARVNLCDLLCVNSAWRDIGLGHVWSDIVVDRAGLARFIAAPLTSNLRLVKSFTFSSDRPDVRWVRDPKSDNVIDRPCRRVNQLNTHLYSLATILPRMSSLLTFSFYIKSQPASDSLLKQVEISRSALRELVDALPLSLENLEIDTKCYDRPVLNYDSRHVCSAIADRLSRLRHVRLRLAKLCPEFFQPSRSLESCVINLLWPHGKGLAFSCREILSEDTLRQRREGKELSARRRQDLVASLPHVTATSPTLRQFNVISGWTIYENAIGQIEVRDLLATRTTVYPLQRLDHSPHGDVFLLRRSDTSDVAGRMGDIEEPVEGNAWQTTTKGSRFPHGYKTSARGSSHEWIPVGDFATAETWP</sequence>
<reference evidence="1 2" key="1">
    <citation type="submission" date="2015-06" db="EMBL/GenBank/DDBJ databases">
        <title>Draft genome of the ant-associated black yeast Phialophora attae CBS 131958.</title>
        <authorList>
            <person name="Moreno L.F."/>
            <person name="Stielow B.J."/>
            <person name="de Hoog S."/>
            <person name="Vicente V.A."/>
            <person name="Weiss V.A."/>
            <person name="de Vries M."/>
            <person name="Cruz L.M."/>
            <person name="Souza E.M."/>
        </authorList>
    </citation>
    <scope>NUCLEOTIDE SEQUENCE [LARGE SCALE GENOMIC DNA]</scope>
    <source>
        <strain evidence="1 2">CBS 131958</strain>
    </source>
</reference>
<organism evidence="1 2">
    <name type="scientific">Cyphellophora attinorum</name>
    <dbReference type="NCBI Taxonomy" id="1664694"/>
    <lineage>
        <taxon>Eukaryota</taxon>
        <taxon>Fungi</taxon>
        <taxon>Dikarya</taxon>
        <taxon>Ascomycota</taxon>
        <taxon>Pezizomycotina</taxon>
        <taxon>Eurotiomycetes</taxon>
        <taxon>Chaetothyriomycetidae</taxon>
        <taxon>Chaetothyriales</taxon>
        <taxon>Cyphellophoraceae</taxon>
        <taxon>Cyphellophora</taxon>
    </lineage>
</organism>
<dbReference type="AlphaFoldDB" id="A0A0N1H0C5"/>
<gene>
    <name evidence="1" type="ORF">AB675_3621</name>
</gene>
<dbReference type="STRING" id="1664694.A0A0N1H0C5"/>
<evidence type="ECO:0000313" key="2">
    <source>
        <dbReference type="Proteomes" id="UP000038010"/>
    </source>
</evidence>
<comment type="caution">
    <text evidence="1">The sequence shown here is derived from an EMBL/GenBank/DDBJ whole genome shotgun (WGS) entry which is preliminary data.</text>
</comment>
<dbReference type="Proteomes" id="UP000038010">
    <property type="component" value="Unassembled WGS sequence"/>
</dbReference>
<dbReference type="GeneID" id="28735569"/>
<accession>A0A0N1H0C5</accession>
<name>A0A0N1H0C5_9EURO</name>
<dbReference type="RefSeq" id="XP_017997089.1">
    <property type="nucleotide sequence ID" value="XM_018143689.1"/>
</dbReference>
<dbReference type="VEuPathDB" id="FungiDB:AB675_3621"/>